<sequence>MKKPIYILLLLVSIVSSCSTDDNSEDIKSVKIVFTEGEASKLKITPLDDEAFFEANEVREYEDVNQVSIDLPDYTNHFEVIVHGSQERITGYVEVNGEKMSFTAIDWYYSGTYYLEDF</sequence>
<reference evidence="1" key="1">
    <citation type="submission" date="2021-05" db="EMBL/GenBank/DDBJ databases">
        <title>Draft genomes of bacteria isolated from model marine particles.</title>
        <authorList>
            <person name="Datta M.S."/>
            <person name="Schwartzman J.A."/>
            <person name="Enke T.N."/>
            <person name="Saavedra J."/>
            <person name="Cermak N."/>
            <person name="Cordero O.X."/>
        </authorList>
    </citation>
    <scope>NUCLEOTIDE SEQUENCE</scope>
    <source>
        <strain evidence="1">I2M19</strain>
    </source>
</reference>
<dbReference type="EMBL" id="JAHKPD010000008">
    <property type="protein sequence ID" value="MBU2949716.1"/>
    <property type="molecule type" value="Genomic_DNA"/>
</dbReference>
<organism evidence="1 2">
    <name type="scientific">Pseudotamlana agarivorans</name>
    <dbReference type="NCBI Taxonomy" id="481183"/>
    <lineage>
        <taxon>Bacteria</taxon>
        <taxon>Pseudomonadati</taxon>
        <taxon>Bacteroidota</taxon>
        <taxon>Flavobacteriia</taxon>
        <taxon>Flavobacteriales</taxon>
        <taxon>Flavobacteriaceae</taxon>
        <taxon>Pseudotamlana</taxon>
    </lineage>
</organism>
<proteinExistence type="predicted"/>
<accession>A0ACC5U5Y7</accession>
<name>A0ACC5U5Y7_9FLAO</name>
<protein>
    <submittedName>
        <fullName evidence="1">Uncharacterized protein</fullName>
    </submittedName>
</protein>
<evidence type="ECO:0000313" key="2">
    <source>
        <dbReference type="Proteomes" id="UP001647509"/>
    </source>
</evidence>
<dbReference type="Proteomes" id="UP001647509">
    <property type="component" value="Unassembled WGS sequence"/>
</dbReference>
<keyword evidence="2" id="KW-1185">Reference proteome</keyword>
<comment type="caution">
    <text evidence="1">The sequence shown here is derived from an EMBL/GenBank/DDBJ whole genome shotgun (WGS) entry which is preliminary data.</text>
</comment>
<gene>
    <name evidence="1" type="ORF">KO493_03280</name>
</gene>
<evidence type="ECO:0000313" key="1">
    <source>
        <dbReference type="EMBL" id="MBU2949716.1"/>
    </source>
</evidence>